<evidence type="ECO:0000313" key="2">
    <source>
        <dbReference type="EMBL" id="ALO48465.1"/>
    </source>
</evidence>
<keyword evidence="3" id="KW-1185">Reference proteome</keyword>
<evidence type="ECO:0000259" key="1">
    <source>
        <dbReference type="Pfam" id="PF04187"/>
    </source>
</evidence>
<dbReference type="OrthoDB" id="1680202at2"/>
<evidence type="ECO:0000313" key="3">
    <source>
        <dbReference type="Proteomes" id="UP000056252"/>
    </source>
</evidence>
<dbReference type="AlphaFoldDB" id="A0A0S2KJH0"/>
<dbReference type="Pfam" id="PF04187">
    <property type="entry name" value="Cofac_haem_bdg"/>
    <property type="match status" value="1"/>
</dbReference>
<sequence>MSIHKLLHRVLMTTVLLFGLDASAQKTPEAYKLYDHAGREITFQSLIKALSAPDVVFIGEMHNCVVTHWLELKILQSLHALHGKKLEVGMEMFEADTQLIIDEYLNNIISSDRFEEEARIWSNYSTDYAPIVSYVKDNRIPLIATNVPRRYANVVKTRGLAYLDSLSSGAKRYLPPLPIRYVANANAASGFAMMGLMGKNKGADPERMAQAQALKDATMGWFIAKNLHGKFLHFNGSYHSDAHEGIIPYLLQYRPGTTIKTVRAVRQEDISHLEDDYKGLADYYICVPEDMTTSY</sequence>
<dbReference type="Gene3D" id="3.40.50.11550">
    <property type="match status" value="1"/>
</dbReference>
<dbReference type="RefSeq" id="WP_060544239.1">
    <property type="nucleotide sequence ID" value="NZ_CP013195.1"/>
</dbReference>
<dbReference type="Proteomes" id="UP000056252">
    <property type="component" value="Chromosome"/>
</dbReference>
<dbReference type="eggNOG" id="COG3016">
    <property type="taxonomic scope" value="Bacteria"/>
</dbReference>
<protein>
    <recommendedName>
        <fullName evidence="1">Haem-binding uptake Tiki superfamily ChaN domain-containing protein</fullName>
    </recommendedName>
</protein>
<proteinExistence type="predicted"/>
<feature type="domain" description="Haem-binding uptake Tiki superfamily ChaN" evidence="1">
    <location>
        <begin position="46"/>
        <end position="250"/>
    </location>
</feature>
<dbReference type="STRING" id="76123.AS203_04690"/>
<reference evidence="3" key="1">
    <citation type="submission" date="2015-11" db="EMBL/GenBank/DDBJ databases">
        <authorList>
            <person name="Holder M.E."/>
            <person name="Ajami N.J."/>
            <person name="Petrosino J.F."/>
        </authorList>
    </citation>
    <scope>NUCLEOTIDE SEQUENCE [LARGE SCALE GENOMIC DNA]</scope>
    <source>
        <strain evidence="3">F0113</strain>
    </source>
</reference>
<dbReference type="KEGG" id="peo:AS203_04690"/>
<accession>A0A0S2KJH0</accession>
<name>A0A0S2KJH0_9BACT</name>
<dbReference type="CDD" id="cd14727">
    <property type="entry name" value="ChanN-like"/>
    <property type="match status" value="1"/>
</dbReference>
<dbReference type="SUPFAM" id="SSF159501">
    <property type="entry name" value="EreA/ChaN-like"/>
    <property type="match status" value="1"/>
</dbReference>
<organism evidence="2 3">
    <name type="scientific">Hoylesella enoeca</name>
    <dbReference type="NCBI Taxonomy" id="76123"/>
    <lineage>
        <taxon>Bacteria</taxon>
        <taxon>Pseudomonadati</taxon>
        <taxon>Bacteroidota</taxon>
        <taxon>Bacteroidia</taxon>
        <taxon>Bacteroidales</taxon>
        <taxon>Prevotellaceae</taxon>
        <taxon>Hoylesella</taxon>
    </lineage>
</organism>
<gene>
    <name evidence="2" type="ORF">AS203_04690</name>
</gene>
<dbReference type="InterPro" id="IPR007314">
    <property type="entry name" value="Cofac_haem-bd_dom"/>
</dbReference>
<dbReference type="EMBL" id="CP013195">
    <property type="protein sequence ID" value="ALO48465.1"/>
    <property type="molecule type" value="Genomic_DNA"/>
</dbReference>